<dbReference type="OrthoDB" id="6555157at2"/>
<feature type="region of interest" description="Disordered" evidence="1">
    <location>
        <begin position="1"/>
        <end position="50"/>
    </location>
</feature>
<feature type="compositionally biased region" description="Polar residues" evidence="1">
    <location>
        <begin position="1"/>
        <end position="19"/>
    </location>
</feature>
<dbReference type="EMBL" id="PYEP01000004">
    <property type="protein sequence ID" value="PSN07850.1"/>
    <property type="molecule type" value="Genomic_DNA"/>
</dbReference>
<proteinExistence type="predicted"/>
<protein>
    <submittedName>
        <fullName evidence="2">Flagellar hook-associated protein</fullName>
    </submittedName>
</protein>
<dbReference type="AlphaFoldDB" id="A0A2P8VK67"/>
<evidence type="ECO:0000313" key="3">
    <source>
        <dbReference type="Proteomes" id="UP000240212"/>
    </source>
</evidence>
<evidence type="ECO:0000313" key="2">
    <source>
        <dbReference type="EMBL" id="PSN07850.1"/>
    </source>
</evidence>
<keyword evidence="2" id="KW-0282">Flagellum</keyword>
<keyword evidence="3" id="KW-1185">Reference proteome</keyword>
<keyword evidence="2" id="KW-0966">Cell projection</keyword>
<accession>A0A2P8VK67</accession>
<comment type="caution">
    <text evidence="2">The sequence shown here is derived from an EMBL/GenBank/DDBJ whole genome shotgun (WGS) entry which is preliminary data.</text>
</comment>
<keyword evidence="2" id="KW-0969">Cilium</keyword>
<organism evidence="2 3">
    <name type="scientific">Siccibacter turicensis</name>
    <dbReference type="NCBI Taxonomy" id="357233"/>
    <lineage>
        <taxon>Bacteria</taxon>
        <taxon>Pseudomonadati</taxon>
        <taxon>Pseudomonadota</taxon>
        <taxon>Gammaproteobacteria</taxon>
        <taxon>Enterobacterales</taxon>
        <taxon>Enterobacteriaceae</taxon>
        <taxon>Siccibacter</taxon>
    </lineage>
</organism>
<sequence length="334" mass="36483">MQISLNTAALSSQSTQGTNRPLAPGRAAPVKQQHSRQENDYPASPLLSTRPQRYSVQLNDQLTTQQQADRYLATLEQKLLDYRQSSQRGSTAAGQHVSDLQRLLTQRASLSGGSVDNQLNAILQGEARVQFQSPELTAAVNSLQPEALLFSVQQGRQTLLSAITVSEETDPRQHRTAMHNALRRVGVQLHDESGTISFSSSEKQWPDIQRSLSAMGQGIRFPAGDVKTLSPVSDTSLTDKLQHALTSGGQQGQAVVQQVLGQISHERQKLSGQQEKVRRLIDDMSRFSESQNAVQAASTLAGSLEEASHNYQLLAEAVNGHARFSSSTVQNLLR</sequence>
<dbReference type="Proteomes" id="UP000240212">
    <property type="component" value="Unassembled WGS sequence"/>
</dbReference>
<dbReference type="RefSeq" id="WP_106877428.1">
    <property type="nucleotide sequence ID" value="NZ_PYEP01000004.1"/>
</dbReference>
<evidence type="ECO:0000256" key="1">
    <source>
        <dbReference type="SAM" id="MobiDB-lite"/>
    </source>
</evidence>
<reference evidence="2 3" key="1">
    <citation type="submission" date="2018-03" db="EMBL/GenBank/DDBJ databases">
        <title>Draft genome sequence of the first documented clinical Siccibacter turicensis isolate in Austria.</title>
        <authorList>
            <person name="Lepuschitz S."/>
            <person name="Pekard-Amenitsch S."/>
            <person name="Haunold R."/>
            <person name="Schill S."/>
            <person name="Mach R."/>
            <person name="Allerberger F."/>
            <person name="Ruppitsch W."/>
            <person name="Forsythe S.J."/>
        </authorList>
    </citation>
    <scope>NUCLEOTIDE SEQUENCE [LARGE SCALE GENOMIC DNA]</scope>
    <source>
        <strain evidence="2 3">6100069499-17</strain>
    </source>
</reference>
<name>A0A2P8VK67_9ENTR</name>
<gene>
    <name evidence="2" type="ORF">C7G83_12110</name>
</gene>